<evidence type="ECO:0000313" key="3">
    <source>
        <dbReference type="Proteomes" id="UP000016160"/>
    </source>
</evidence>
<evidence type="ECO:0000313" key="2">
    <source>
        <dbReference type="EMBL" id="CDF77925.1"/>
    </source>
</evidence>
<dbReference type="SUPFAM" id="SSF103515">
    <property type="entry name" value="Autotransporter"/>
    <property type="match status" value="1"/>
</dbReference>
<dbReference type="HOGENOM" id="CLU_057858_1_0_10"/>
<name>T2KGM9_FORAG</name>
<feature type="signal peptide" evidence="1">
    <location>
        <begin position="1"/>
        <end position="20"/>
    </location>
</feature>
<dbReference type="InterPro" id="IPR036709">
    <property type="entry name" value="Autotransporte_beta_dom_sf"/>
</dbReference>
<organism evidence="2 3">
    <name type="scientific">Formosa agariphila (strain DSM 15362 / KCTC 12365 / LMG 23005 / KMM 3901 / M-2Alg 35-1)</name>
    <dbReference type="NCBI Taxonomy" id="1347342"/>
    <lineage>
        <taxon>Bacteria</taxon>
        <taxon>Pseudomonadati</taxon>
        <taxon>Bacteroidota</taxon>
        <taxon>Flavobacteriia</taxon>
        <taxon>Flavobacteriales</taxon>
        <taxon>Flavobacteriaceae</taxon>
        <taxon>Formosa</taxon>
    </lineage>
</organism>
<dbReference type="RefSeq" id="WP_038526410.1">
    <property type="nucleotide sequence ID" value="NZ_HG315671.1"/>
</dbReference>
<sequence length="366" mass="41035">MKQITILLLAIFCLNFQAIAQVQEEPALKSQDTAVYPYVLPIWGQKVTDKGYGDQLQLPFGVNLNYVNVYMDLEITEFGLEIGGRDFSDVLNVETLNFTQVSATTNGLNFRADAWVLPFLSVYGLMSSVTGGTQVALQPTWKDATGEIILQLPEFSSEVEFDARTYGIGATLVFGWNNYFLSTDFNYSRTDTELLKDQVGYATLSARGGYRFGLSQKNKDFFIAPYAGIMYRDFVGADGNEGGIGLDEVFPELDATFNETVDAKIASNQEIIDAPGTTPAEKIKLQAQNQALTTIEERVNESGLFSARVDYKIKKELLQTVTFQMGFNMQINKHWMLRGEYSLSDEQRFLMTGLQYRFGVKKKGMK</sequence>
<dbReference type="AlphaFoldDB" id="T2KGM9"/>
<keyword evidence="1" id="KW-0732">Signal</keyword>
<keyword evidence="3" id="KW-1185">Reference proteome</keyword>
<dbReference type="eggNOG" id="ENOG502Z8D0">
    <property type="taxonomic scope" value="Bacteria"/>
</dbReference>
<proteinExistence type="predicted"/>
<dbReference type="OrthoDB" id="7593840at2"/>
<evidence type="ECO:0008006" key="4">
    <source>
        <dbReference type="Google" id="ProtNLM"/>
    </source>
</evidence>
<dbReference type="STRING" id="1347342.BN863_2130"/>
<protein>
    <recommendedName>
        <fullName evidence="4">Outer membrane protein beta-barrel domain-containing protein</fullName>
    </recommendedName>
</protein>
<dbReference type="Proteomes" id="UP000016160">
    <property type="component" value="Chromosome"/>
</dbReference>
<dbReference type="PATRIC" id="fig|1347342.6.peg.216"/>
<evidence type="ECO:0000256" key="1">
    <source>
        <dbReference type="SAM" id="SignalP"/>
    </source>
</evidence>
<dbReference type="Gene3D" id="2.40.128.130">
    <property type="entry name" value="Autotransporter beta-domain"/>
    <property type="match status" value="1"/>
</dbReference>
<dbReference type="EMBL" id="HG315671">
    <property type="protein sequence ID" value="CDF77925.1"/>
    <property type="molecule type" value="Genomic_DNA"/>
</dbReference>
<accession>T2KGM9</accession>
<reference evidence="2 3" key="1">
    <citation type="journal article" date="2013" name="Appl. Environ. Microbiol.">
        <title>The genome of the alga-associated marine flavobacterium Formosa agariphila KMM 3901T reveals a broad potential for degradation of algal polysaccharides.</title>
        <authorList>
            <person name="Mann A.J."/>
            <person name="Hahnke R.L."/>
            <person name="Huang S."/>
            <person name="Werner J."/>
            <person name="Xing P."/>
            <person name="Barbeyron T."/>
            <person name="Huettel B."/>
            <person name="Stueber K."/>
            <person name="Reinhardt R."/>
            <person name="Harder J."/>
            <person name="Gloeckner F.O."/>
            <person name="Amann R.I."/>
            <person name="Teeling H."/>
        </authorList>
    </citation>
    <scope>NUCLEOTIDE SEQUENCE [LARGE SCALE GENOMIC DNA]</scope>
    <source>
        <strain evidence="3">DSM 15362 / KCTC 12365 / LMG 23005 / KMM 3901</strain>
    </source>
</reference>
<feature type="chain" id="PRO_5004590747" description="Outer membrane protein beta-barrel domain-containing protein" evidence="1">
    <location>
        <begin position="21"/>
        <end position="366"/>
    </location>
</feature>
<gene>
    <name evidence="2" type="ORF">BN863_2130</name>
</gene>